<keyword evidence="1" id="KW-0812">Transmembrane</keyword>
<keyword evidence="1" id="KW-1133">Transmembrane helix</keyword>
<evidence type="ECO:0000313" key="2">
    <source>
        <dbReference type="EMBL" id="EDM08491.1"/>
    </source>
</evidence>
<proteinExistence type="predicted"/>
<organism evidence="2 3">
    <name type="scientific">Rattus norvegicus</name>
    <name type="common">Rat</name>
    <dbReference type="NCBI Taxonomy" id="10116"/>
    <lineage>
        <taxon>Eukaryota</taxon>
        <taxon>Metazoa</taxon>
        <taxon>Chordata</taxon>
        <taxon>Craniata</taxon>
        <taxon>Vertebrata</taxon>
        <taxon>Euteleostomi</taxon>
        <taxon>Mammalia</taxon>
        <taxon>Eutheria</taxon>
        <taxon>Euarchontoglires</taxon>
        <taxon>Glires</taxon>
        <taxon>Rodentia</taxon>
        <taxon>Myomorpha</taxon>
        <taxon>Muroidea</taxon>
        <taxon>Muridae</taxon>
        <taxon>Murinae</taxon>
        <taxon>Rattus</taxon>
    </lineage>
</organism>
<gene>
    <name evidence="2" type="ORF">rCG_63549</name>
</gene>
<dbReference type="EMBL" id="CH473980">
    <property type="protein sequence ID" value="EDM08491.1"/>
    <property type="molecule type" value="Genomic_DNA"/>
</dbReference>
<dbReference type="Proteomes" id="UP000234681">
    <property type="component" value="Chromosome 1"/>
</dbReference>
<accession>A6JBW4</accession>
<feature type="transmembrane region" description="Helical" evidence="1">
    <location>
        <begin position="66"/>
        <end position="93"/>
    </location>
</feature>
<evidence type="ECO:0000313" key="3">
    <source>
        <dbReference type="Proteomes" id="UP000234681"/>
    </source>
</evidence>
<evidence type="ECO:0000256" key="1">
    <source>
        <dbReference type="SAM" id="Phobius"/>
    </source>
</evidence>
<dbReference type="AlphaFoldDB" id="A6JBW4"/>
<sequence length="95" mass="10530">MIIPSTIKKLDVPSNVNLYGQKPDGVFSSNIAASLTVPCVPYSPVSDSVLITNEVSSEITCFQRCLLILVLNTIFYHLYLQVSFIPSVFFPFLKS</sequence>
<name>A6JBW4_RAT</name>
<reference evidence="3" key="1">
    <citation type="submission" date="2005-09" db="EMBL/GenBank/DDBJ databases">
        <authorList>
            <person name="Mural R.J."/>
            <person name="Li P.W."/>
            <person name="Adams M.D."/>
            <person name="Amanatides P.G."/>
            <person name="Baden-Tillson H."/>
            <person name="Barnstead M."/>
            <person name="Chin S.H."/>
            <person name="Dew I."/>
            <person name="Evans C.A."/>
            <person name="Ferriera S."/>
            <person name="Flanigan M."/>
            <person name="Fosler C."/>
            <person name="Glodek A."/>
            <person name="Gu Z."/>
            <person name="Holt R.A."/>
            <person name="Jennings D."/>
            <person name="Kraft C.L."/>
            <person name="Lu F."/>
            <person name="Nguyen T."/>
            <person name="Nusskern D.R."/>
            <person name="Pfannkoch C.M."/>
            <person name="Sitter C."/>
            <person name="Sutton G.G."/>
            <person name="Venter J.C."/>
            <person name="Wang Z."/>
            <person name="Woodage T."/>
            <person name="Zheng X.H."/>
            <person name="Zhong F."/>
        </authorList>
    </citation>
    <scope>NUCLEOTIDE SEQUENCE [LARGE SCALE GENOMIC DNA]</scope>
    <source>
        <strain>BN</strain>
        <strain evidence="3">Sprague-Dawley</strain>
    </source>
</reference>
<keyword evidence="1" id="KW-0472">Membrane</keyword>
<protein>
    <submittedName>
        <fullName evidence="2">RCG63549</fullName>
    </submittedName>
</protein>